<evidence type="ECO:0000259" key="1">
    <source>
        <dbReference type="Pfam" id="PF08279"/>
    </source>
</evidence>
<dbReference type="InterPro" id="IPR036390">
    <property type="entry name" value="WH_DNA-bd_sf"/>
</dbReference>
<protein>
    <recommendedName>
        <fullName evidence="1">Helix-turn-helix type 11 domain-containing protein</fullName>
    </recommendedName>
</protein>
<reference evidence="3" key="1">
    <citation type="journal article" date="2019" name="Int. J. Syst. Evol. Microbiol.">
        <title>The Global Catalogue of Microorganisms (GCM) 10K type strain sequencing project: providing services to taxonomists for standard genome sequencing and annotation.</title>
        <authorList>
            <consortium name="The Broad Institute Genomics Platform"/>
            <consortium name="The Broad Institute Genome Sequencing Center for Infectious Disease"/>
            <person name="Wu L."/>
            <person name="Ma J."/>
        </authorList>
    </citation>
    <scope>NUCLEOTIDE SEQUENCE [LARGE SCALE GENOMIC DNA]</scope>
    <source>
        <strain evidence="3">CGMCC 1.12479</strain>
    </source>
</reference>
<dbReference type="Pfam" id="PF08279">
    <property type="entry name" value="HTH_11"/>
    <property type="match status" value="1"/>
</dbReference>
<sequence length="111" mass="13195">MEFIRQIERLQQLTKLVREQRTGSPEEFGERLGVSRRQLYAYLEYLKDHGIDIIYSRKINSFIFSNDKELEIVFKFQILGEENSRDIFGGKNLKNIFPCYFYARSDSKLAS</sequence>
<dbReference type="InterPro" id="IPR013196">
    <property type="entry name" value="HTH_11"/>
</dbReference>
<organism evidence="2 3">
    <name type="scientific">Belliella aquatica</name>
    <dbReference type="NCBI Taxonomy" id="1323734"/>
    <lineage>
        <taxon>Bacteria</taxon>
        <taxon>Pseudomonadati</taxon>
        <taxon>Bacteroidota</taxon>
        <taxon>Cytophagia</taxon>
        <taxon>Cytophagales</taxon>
        <taxon>Cyclobacteriaceae</taxon>
        <taxon>Belliella</taxon>
    </lineage>
</organism>
<dbReference type="Proteomes" id="UP000635885">
    <property type="component" value="Unassembled WGS sequence"/>
</dbReference>
<dbReference type="InterPro" id="IPR036388">
    <property type="entry name" value="WH-like_DNA-bd_sf"/>
</dbReference>
<dbReference type="SUPFAM" id="SSF46785">
    <property type="entry name" value="Winged helix' DNA-binding domain"/>
    <property type="match status" value="1"/>
</dbReference>
<dbReference type="RefSeq" id="WP_188440993.1">
    <property type="nucleotide sequence ID" value="NZ_BMFD01000004.1"/>
</dbReference>
<evidence type="ECO:0000313" key="2">
    <source>
        <dbReference type="EMBL" id="GGC35768.1"/>
    </source>
</evidence>
<evidence type="ECO:0000313" key="3">
    <source>
        <dbReference type="Proteomes" id="UP000635885"/>
    </source>
</evidence>
<keyword evidence="3" id="KW-1185">Reference proteome</keyword>
<dbReference type="EMBL" id="BMFD01000004">
    <property type="protein sequence ID" value="GGC35768.1"/>
    <property type="molecule type" value="Genomic_DNA"/>
</dbReference>
<gene>
    <name evidence="2" type="ORF">GCM10010993_13290</name>
</gene>
<proteinExistence type="predicted"/>
<comment type="caution">
    <text evidence="2">The sequence shown here is derived from an EMBL/GenBank/DDBJ whole genome shotgun (WGS) entry which is preliminary data.</text>
</comment>
<dbReference type="Gene3D" id="1.10.10.10">
    <property type="entry name" value="Winged helix-like DNA-binding domain superfamily/Winged helix DNA-binding domain"/>
    <property type="match status" value="1"/>
</dbReference>
<feature type="domain" description="Helix-turn-helix type 11" evidence="1">
    <location>
        <begin position="9"/>
        <end position="57"/>
    </location>
</feature>
<accession>A0ABQ1M6G2</accession>
<name>A0ABQ1M6G2_9BACT</name>